<reference evidence="1 2" key="2">
    <citation type="submission" date="2007-04" db="EMBL/GenBank/DDBJ databases">
        <title>Draft genome sequence of Ruminococcus torques (ATCC 27756).</title>
        <authorList>
            <person name="Sudarsanam P."/>
            <person name="Ley R."/>
            <person name="Guruge J."/>
            <person name="Turnbaugh P.J."/>
            <person name="Mahowald M."/>
            <person name="Liep D."/>
            <person name="Gordon J."/>
        </authorList>
    </citation>
    <scope>NUCLEOTIDE SEQUENCE [LARGE SCALE GENOMIC DNA]</scope>
    <source>
        <strain evidence="1 2">ATCC 27756</strain>
    </source>
</reference>
<reference evidence="1 2" key="1">
    <citation type="submission" date="2007-03" db="EMBL/GenBank/DDBJ databases">
        <authorList>
            <person name="Fulton L."/>
            <person name="Clifton S."/>
            <person name="Fulton B."/>
            <person name="Xu J."/>
            <person name="Minx P."/>
            <person name="Pepin K.H."/>
            <person name="Johnson M."/>
            <person name="Thiruvilangam P."/>
            <person name="Bhonagiri V."/>
            <person name="Nash W.E."/>
            <person name="Mardis E.R."/>
            <person name="Wilson R.K."/>
        </authorList>
    </citation>
    <scope>NUCLEOTIDE SEQUENCE [LARGE SCALE GENOMIC DNA]</scope>
    <source>
        <strain evidence="1 2">ATCC 27756</strain>
    </source>
</reference>
<accession>A5KKC5</accession>
<evidence type="ECO:0000313" key="1">
    <source>
        <dbReference type="EMBL" id="EDK25778.1"/>
    </source>
</evidence>
<dbReference type="AlphaFoldDB" id="A5KKC5"/>
<comment type="caution">
    <text evidence="1">The sequence shown here is derived from an EMBL/GenBank/DDBJ whole genome shotgun (WGS) entry which is preliminary data.</text>
</comment>
<evidence type="ECO:0000313" key="2">
    <source>
        <dbReference type="Proteomes" id="UP000003577"/>
    </source>
</evidence>
<protein>
    <submittedName>
        <fullName evidence="1">Uncharacterized protein</fullName>
    </submittedName>
</protein>
<sequence>MSSILKEKAKNHAERDREKINFARIIFTKIHNYKIKRMIFKKDLEYNYYWQNHDNPSNGQCRQLKIYQKYKIKMSKST</sequence>
<dbReference type="EMBL" id="AAVP02000001">
    <property type="protein sequence ID" value="EDK25778.1"/>
    <property type="molecule type" value="Genomic_DNA"/>
</dbReference>
<dbReference type="PaxDb" id="411460-RUMTOR_00677"/>
<gene>
    <name evidence="1" type="ORF">RUMTOR_00677</name>
</gene>
<name>A5KKC5_9FIRM</name>
<dbReference type="HOGENOM" id="CLU_2619889_0_0_9"/>
<proteinExistence type="predicted"/>
<organism evidence="1 2">
    <name type="scientific">[Ruminococcus] torques ATCC 27756</name>
    <dbReference type="NCBI Taxonomy" id="411460"/>
    <lineage>
        <taxon>Bacteria</taxon>
        <taxon>Bacillati</taxon>
        <taxon>Bacillota</taxon>
        <taxon>Clostridia</taxon>
        <taxon>Lachnospirales</taxon>
        <taxon>Lachnospiraceae</taxon>
        <taxon>Mediterraneibacter</taxon>
    </lineage>
</organism>
<dbReference type="Proteomes" id="UP000003577">
    <property type="component" value="Unassembled WGS sequence"/>
</dbReference>